<dbReference type="AlphaFoldDB" id="A0A2V1E8R7"/>
<dbReference type="GO" id="GO:0030245">
    <property type="term" value="P:cellulose catabolic process"/>
    <property type="evidence" value="ECO:0007669"/>
    <property type="project" value="UniProtKB-UniRule"/>
</dbReference>
<dbReference type="Gene3D" id="2.70.50.70">
    <property type="match status" value="1"/>
</dbReference>
<feature type="signal peptide" evidence="6">
    <location>
        <begin position="1"/>
        <end position="17"/>
    </location>
</feature>
<dbReference type="EC" id="1.14.99.56" evidence="5"/>
<keyword evidence="8" id="KW-0503">Monooxygenase</keyword>
<dbReference type="Proteomes" id="UP000244855">
    <property type="component" value="Unassembled WGS sequence"/>
</dbReference>
<evidence type="ECO:0000256" key="3">
    <source>
        <dbReference type="ARBA" id="ARBA00022525"/>
    </source>
</evidence>
<keyword evidence="5" id="KW-0136">Cellulose degradation</keyword>
<gene>
    <name evidence="8" type="ORF">DM02DRAFT_581524</name>
</gene>
<proteinExistence type="predicted"/>
<dbReference type="PANTHER" id="PTHR33353">
    <property type="entry name" value="PUTATIVE (AFU_ORTHOLOGUE AFUA_1G12560)-RELATED"/>
    <property type="match status" value="1"/>
</dbReference>
<dbReference type="EMBL" id="KZ805306">
    <property type="protein sequence ID" value="PVI06937.1"/>
    <property type="molecule type" value="Genomic_DNA"/>
</dbReference>
<evidence type="ECO:0000313" key="8">
    <source>
        <dbReference type="EMBL" id="PVI06937.1"/>
    </source>
</evidence>
<comment type="domain">
    <text evidence="5">Has a modular structure: an endo-beta-1,4-glucanase catalytic module at the N-terminus, a linker rich in serines and threonines, and a C-terminal carbohydrate-binding module (CBM).</text>
</comment>
<dbReference type="Pfam" id="PF03443">
    <property type="entry name" value="AA9"/>
    <property type="match status" value="1"/>
</dbReference>
<organism evidence="8 9">
    <name type="scientific">Periconia macrospinosa</name>
    <dbReference type="NCBI Taxonomy" id="97972"/>
    <lineage>
        <taxon>Eukaryota</taxon>
        <taxon>Fungi</taxon>
        <taxon>Dikarya</taxon>
        <taxon>Ascomycota</taxon>
        <taxon>Pezizomycotina</taxon>
        <taxon>Dothideomycetes</taxon>
        <taxon>Pleosporomycetidae</taxon>
        <taxon>Pleosporales</taxon>
        <taxon>Massarineae</taxon>
        <taxon>Periconiaceae</taxon>
        <taxon>Periconia</taxon>
    </lineage>
</organism>
<keyword evidence="9" id="KW-1185">Reference proteome</keyword>
<dbReference type="STRING" id="97972.A0A2V1E8R7"/>
<evidence type="ECO:0000256" key="2">
    <source>
        <dbReference type="ARBA" id="ARBA00004613"/>
    </source>
</evidence>
<evidence type="ECO:0000256" key="1">
    <source>
        <dbReference type="ARBA" id="ARBA00001973"/>
    </source>
</evidence>
<keyword evidence="4 5" id="KW-1015">Disulfide bond</keyword>
<feature type="chain" id="PRO_5015906245" description="AA9 family lytic polysaccharide monooxygenase" evidence="6">
    <location>
        <begin position="18"/>
        <end position="246"/>
    </location>
</feature>
<keyword evidence="3 5" id="KW-0964">Secreted</keyword>
<name>A0A2V1E8R7_9PLEO</name>
<dbReference type="InterPro" id="IPR049892">
    <property type="entry name" value="AA9"/>
</dbReference>
<evidence type="ECO:0000313" key="9">
    <source>
        <dbReference type="Proteomes" id="UP000244855"/>
    </source>
</evidence>
<dbReference type="CDD" id="cd21175">
    <property type="entry name" value="LPMO_AA9"/>
    <property type="match status" value="1"/>
</dbReference>
<comment type="catalytic activity">
    <reaction evidence="5">
        <text>[(1-&gt;4)-beta-D-glucosyl]n+m + reduced acceptor + O2 = 4-dehydro-beta-D-glucosyl-[(1-&gt;4)-beta-D-glucosyl]n-1 + [(1-&gt;4)-beta-D-glucosyl]m + acceptor + H2O.</text>
        <dbReference type="EC" id="1.14.99.56"/>
    </reaction>
</comment>
<keyword evidence="5" id="KW-0624">Polysaccharide degradation</keyword>
<evidence type="ECO:0000256" key="5">
    <source>
        <dbReference type="RuleBase" id="RU368122"/>
    </source>
</evidence>
<keyword evidence="6" id="KW-0732">Signal</keyword>
<evidence type="ECO:0000256" key="4">
    <source>
        <dbReference type="ARBA" id="ARBA00023157"/>
    </source>
</evidence>
<dbReference type="InterPro" id="IPR005103">
    <property type="entry name" value="AA9_LPMO"/>
</dbReference>
<dbReference type="GO" id="GO:0004497">
    <property type="term" value="F:monooxygenase activity"/>
    <property type="evidence" value="ECO:0007669"/>
    <property type="project" value="UniProtKB-KW"/>
</dbReference>
<protein>
    <recommendedName>
        <fullName evidence="5">AA9 family lytic polysaccharide monooxygenase</fullName>
        <ecNumber evidence="5">1.14.99.56</ecNumber>
    </recommendedName>
    <alternativeName>
        <fullName evidence="5">Endo-beta-1,4-glucanase</fullName>
    </alternativeName>
    <alternativeName>
        <fullName evidence="5">Glycosyl hydrolase 61 family protein</fullName>
    </alternativeName>
</protein>
<dbReference type="PANTHER" id="PTHR33353:SF13">
    <property type="entry name" value="ENDOGLUCANASE II"/>
    <property type="match status" value="1"/>
</dbReference>
<evidence type="ECO:0000259" key="7">
    <source>
        <dbReference type="Pfam" id="PF03443"/>
    </source>
</evidence>
<dbReference type="GO" id="GO:0030248">
    <property type="term" value="F:cellulose binding"/>
    <property type="evidence" value="ECO:0007669"/>
    <property type="project" value="UniProtKB-UniRule"/>
</dbReference>
<sequence>MKISATILTLLPALTTAHCIAQRVRVNGADQGQLVGIRAPTSNYPIQNVNDGNIACNSGYSQPVSNKVIDVKAGDKVGVQWGHVIGGAQFAGDKDHPIAASHKGPTIFYLAKVDDPVTSTGKGLSWFKVAEDGLDSSGKWGVDRMIAAGGWSDFTLPSCVAPGKYLLRAEIIALHSATQQGGAQFYMGCAQINVSGSGSKTAQTVSFPGAYSATDPGILVSIYDSKGQPVGNGQPYKIPGPAKLTC</sequence>
<reference evidence="8 9" key="1">
    <citation type="journal article" date="2018" name="Sci. Rep.">
        <title>Comparative genomics provides insights into the lifestyle and reveals functional heterogeneity of dark septate endophytic fungi.</title>
        <authorList>
            <person name="Knapp D.G."/>
            <person name="Nemeth J.B."/>
            <person name="Barry K."/>
            <person name="Hainaut M."/>
            <person name="Henrissat B."/>
            <person name="Johnson J."/>
            <person name="Kuo A."/>
            <person name="Lim J.H.P."/>
            <person name="Lipzen A."/>
            <person name="Nolan M."/>
            <person name="Ohm R.A."/>
            <person name="Tamas L."/>
            <person name="Grigoriev I.V."/>
            <person name="Spatafora J.W."/>
            <person name="Nagy L.G."/>
            <person name="Kovacs G.M."/>
        </authorList>
    </citation>
    <scope>NUCLEOTIDE SEQUENCE [LARGE SCALE GENOMIC DNA]</scope>
    <source>
        <strain evidence="8 9">DSE2036</strain>
    </source>
</reference>
<dbReference type="OrthoDB" id="5558646at2759"/>
<evidence type="ECO:0000256" key="6">
    <source>
        <dbReference type="SAM" id="SignalP"/>
    </source>
</evidence>
<comment type="subcellular location">
    <subcellularLocation>
        <location evidence="2 5">Secreted</location>
    </subcellularLocation>
</comment>
<accession>A0A2V1E8R7</accession>
<comment type="cofactor">
    <cofactor evidence="1">
        <name>Cu(2+)</name>
        <dbReference type="ChEBI" id="CHEBI:29036"/>
    </cofactor>
</comment>
<dbReference type="GO" id="GO:0008810">
    <property type="term" value="F:cellulase activity"/>
    <property type="evidence" value="ECO:0007669"/>
    <property type="project" value="UniProtKB-UniRule"/>
</dbReference>
<feature type="domain" description="Auxiliary Activity family 9 catalytic" evidence="7">
    <location>
        <begin position="18"/>
        <end position="226"/>
    </location>
</feature>
<keyword evidence="5" id="KW-0119">Carbohydrate metabolism</keyword>
<keyword evidence="8" id="KW-0560">Oxidoreductase</keyword>
<dbReference type="GO" id="GO:0005576">
    <property type="term" value="C:extracellular region"/>
    <property type="evidence" value="ECO:0007669"/>
    <property type="project" value="UniProtKB-SubCell"/>
</dbReference>
<comment type="function">
    <text evidence="5">Lytic polysaccharide monooxygenase (LMPO) that depolymerizes crystalline and amorphous polysaccharides via the oxidation of scissile alpha- or beta-(1-4)-glycosidic bonds, yielding C1 and/or C4 oxidation products. Catalysis by LPMOs requires the reduction of the active-site copper from Cu(II) to Cu(I) by a reducing agent and H(2)O(2) or O(2) as a cosubstrate.</text>
</comment>